<sequence length="281" mass="31154">MAGNIAMVVSVMTDNKKVEATEFDEAVLSCVYSLQRNSKYRLEWKKIERGGGDVSFVYYEGDIVGSLKGRAEMFDSSIRIKNVTRKDSAMYRCEVTTAAGYVEEVEVELTVLVLPATPLCDIPRNVMTGTVVELKCREKEGFPASQYDWFKDGERLQVQAQNAKVKTSPGSYTININSGTLQFNTVAKTDTGEYYCEAYNRVGRSQKCLAKKMQVDDLNVGGIVAAAVVVSLVIALCGLGVYHAHKKGYFSRGHTSQKSRSVYKPAPSTQNEFKHTKSFVI</sequence>
<protein>
    <recommendedName>
        <fullName evidence="14">Ig-like domain-containing protein</fullName>
    </recommendedName>
</protein>
<evidence type="ECO:0000256" key="6">
    <source>
        <dbReference type="ARBA" id="ARBA00022692"/>
    </source>
</evidence>
<evidence type="ECO:0000256" key="3">
    <source>
        <dbReference type="ARBA" id="ARBA00008637"/>
    </source>
</evidence>
<keyword evidence="7" id="KW-0732">Signal</keyword>
<reference evidence="15" key="1">
    <citation type="journal article" date="2022" name="bioRxiv">
        <title>Sequencing and chromosome-scale assembly of the giantPleurodeles waltlgenome.</title>
        <authorList>
            <person name="Brown T."/>
            <person name="Elewa A."/>
            <person name="Iarovenko S."/>
            <person name="Subramanian E."/>
            <person name="Araus A.J."/>
            <person name="Petzold A."/>
            <person name="Susuki M."/>
            <person name="Suzuki K.-i.T."/>
            <person name="Hayashi T."/>
            <person name="Toyoda A."/>
            <person name="Oliveira C."/>
            <person name="Osipova E."/>
            <person name="Leigh N.D."/>
            <person name="Simon A."/>
            <person name="Yun M.H."/>
        </authorList>
    </citation>
    <scope>NUCLEOTIDE SEQUENCE</scope>
    <source>
        <strain evidence="15">20211129_DDA</strain>
        <tissue evidence="15">Liver</tissue>
    </source>
</reference>
<evidence type="ECO:0000259" key="14">
    <source>
        <dbReference type="PROSITE" id="PS50835"/>
    </source>
</evidence>
<dbReference type="FunFam" id="2.60.40.10:FF:000342">
    <property type="entry name" value="Junctional adhesion molecule A"/>
    <property type="match status" value="1"/>
</dbReference>
<keyword evidence="9 13" id="KW-1133">Transmembrane helix</keyword>
<accession>A0AAV7NU06</accession>
<evidence type="ECO:0000256" key="4">
    <source>
        <dbReference type="ARBA" id="ARBA00022427"/>
    </source>
</evidence>
<evidence type="ECO:0000256" key="9">
    <source>
        <dbReference type="ARBA" id="ARBA00022989"/>
    </source>
</evidence>
<dbReference type="SMART" id="SM00409">
    <property type="entry name" value="IG"/>
    <property type="match status" value="2"/>
</dbReference>
<dbReference type="InterPro" id="IPR042625">
    <property type="entry name" value="JAM2"/>
</dbReference>
<dbReference type="PANTHER" id="PTHR44663:SF2">
    <property type="entry name" value="JUNCTIONAL ADHESION MOLECULE B"/>
    <property type="match status" value="1"/>
</dbReference>
<gene>
    <name evidence="15" type="ORF">NDU88_007771</name>
</gene>
<evidence type="ECO:0000256" key="13">
    <source>
        <dbReference type="SAM" id="Phobius"/>
    </source>
</evidence>
<dbReference type="PROSITE" id="PS50835">
    <property type="entry name" value="IG_LIKE"/>
    <property type="match status" value="2"/>
</dbReference>
<dbReference type="InterPro" id="IPR013783">
    <property type="entry name" value="Ig-like_fold"/>
</dbReference>
<dbReference type="Pfam" id="PF13927">
    <property type="entry name" value="Ig_3"/>
    <property type="match status" value="1"/>
</dbReference>
<keyword evidence="8" id="KW-0965">Cell junction</keyword>
<dbReference type="Proteomes" id="UP001066276">
    <property type="component" value="Chromosome 8"/>
</dbReference>
<evidence type="ECO:0000256" key="8">
    <source>
        <dbReference type="ARBA" id="ARBA00022949"/>
    </source>
</evidence>
<dbReference type="GO" id="GO:0009986">
    <property type="term" value="C:cell surface"/>
    <property type="evidence" value="ECO:0007669"/>
    <property type="project" value="TreeGrafter"/>
</dbReference>
<dbReference type="PANTHER" id="PTHR44663">
    <property type="entry name" value="JUNCTIONAL ADHESION MOLECULE B"/>
    <property type="match status" value="1"/>
</dbReference>
<feature type="transmembrane region" description="Helical" evidence="13">
    <location>
        <begin position="220"/>
        <end position="242"/>
    </location>
</feature>
<keyword evidence="16" id="KW-1185">Reference proteome</keyword>
<evidence type="ECO:0000256" key="12">
    <source>
        <dbReference type="ARBA" id="ARBA00023319"/>
    </source>
</evidence>
<dbReference type="GO" id="GO:0098636">
    <property type="term" value="C:protein complex involved in cell adhesion"/>
    <property type="evidence" value="ECO:0007669"/>
    <property type="project" value="TreeGrafter"/>
</dbReference>
<evidence type="ECO:0000256" key="2">
    <source>
        <dbReference type="ARBA" id="ARBA00004435"/>
    </source>
</evidence>
<dbReference type="InterPro" id="IPR036179">
    <property type="entry name" value="Ig-like_dom_sf"/>
</dbReference>
<dbReference type="InterPro" id="IPR007110">
    <property type="entry name" value="Ig-like_dom"/>
</dbReference>
<dbReference type="Gene3D" id="2.60.40.10">
    <property type="entry name" value="Immunoglobulins"/>
    <property type="match status" value="2"/>
</dbReference>
<organism evidence="15 16">
    <name type="scientific">Pleurodeles waltl</name>
    <name type="common">Iberian ribbed newt</name>
    <dbReference type="NCBI Taxonomy" id="8319"/>
    <lineage>
        <taxon>Eukaryota</taxon>
        <taxon>Metazoa</taxon>
        <taxon>Chordata</taxon>
        <taxon>Craniata</taxon>
        <taxon>Vertebrata</taxon>
        <taxon>Euteleostomi</taxon>
        <taxon>Amphibia</taxon>
        <taxon>Batrachia</taxon>
        <taxon>Caudata</taxon>
        <taxon>Salamandroidea</taxon>
        <taxon>Salamandridae</taxon>
        <taxon>Pleurodelinae</taxon>
        <taxon>Pleurodeles</taxon>
    </lineage>
</organism>
<keyword evidence="12" id="KW-0393">Immunoglobulin domain</keyword>
<comment type="subcellular location">
    <subcellularLocation>
        <location evidence="2">Cell junction</location>
        <location evidence="2">Tight junction</location>
    </subcellularLocation>
    <subcellularLocation>
        <location evidence="1">Cell membrane</location>
        <topology evidence="1">Single-pass type I membrane protein</topology>
    </subcellularLocation>
</comment>
<keyword evidence="11" id="KW-1015">Disulfide bond</keyword>
<evidence type="ECO:0000313" key="16">
    <source>
        <dbReference type="Proteomes" id="UP001066276"/>
    </source>
</evidence>
<dbReference type="InterPro" id="IPR013106">
    <property type="entry name" value="Ig_V-set"/>
</dbReference>
<dbReference type="SMART" id="SM00408">
    <property type="entry name" value="IGc2"/>
    <property type="match status" value="2"/>
</dbReference>
<name>A0AAV7NU06_PLEWA</name>
<dbReference type="InterPro" id="IPR003598">
    <property type="entry name" value="Ig_sub2"/>
</dbReference>
<dbReference type="GO" id="GO:0005886">
    <property type="term" value="C:plasma membrane"/>
    <property type="evidence" value="ECO:0007669"/>
    <property type="project" value="UniProtKB-SubCell"/>
</dbReference>
<evidence type="ECO:0000256" key="11">
    <source>
        <dbReference type="ARBA" id="ARBA00023157"/>
    </source>
</evidence>
<dbReference type="SUPFAM" id="SSF48726">
    <property type="entry name" value="Immunoglobulin"/>
    <property type="match status" value="2"/>
</dbReference>
<dbReference type="GO" id="GO:0005923">
    <property type="term" value="C:bicellular tight junction"/>
    <property type="evidence" value="ECO:0007669"/>
    <property type="project" value="UniProtKB-SubCell"/>
</dbReference>
<dbReference type="GO" id="GO:0007159">
    <property type="term" value="P:leukocyte cell-cell adhesion"/>
    <property type="evidence" value="ECO:0007669"/>
    <property type="project" value="TreeGrafter"/>
</dbReference>
<keyword evidence="4" id="KW-0796">Tight junction</keyword>
<feature type="domain" description="Ig-like" evidence="14">
    <location>
        <begin position="115"/>
        <end position="214"/>
    </location>
</feature>
<keyword evidence="10 13" id="KW-0472">Membrane</keyword>
<comment type="similarity">
    <text evidence="3">Belongs to the immunoglobulin superfamily.</text>
</comment>
<dbReference type="SMART" id="SM00406">
    <property type="entry name" value="IGv"/>
    <property type="match status" value="2"/>
</dbReference>
<evidence type="ECO:0000313" key="15">
    <source>
        <dbReference type="EMBL" id="KAJ1119586.1"/>
    </source>
</evidence>
<dbReference type="AlphaFoldDB" id="A0AAV7NU06"/>
<keyword evidence="5" id="KW-1003">Cell membrane</keyword>
<evidence type="ECO:0000256" key="1">
    <source>
        <dbReference type="ARBA" id="ARBA00004251"/>
    </source>
</evidence>
<keyword evidence="6 13" id="KW-0812">Transmembrane</keyword>
<comment type="caution">
    <text evidence="15">The sequence shown here is derived from an EMBL/GenBank/DDBJ whole genome shotgun (WGS) entry which is preliminary data.</text>
</comment>
<evidence type="ECO:0000256" key="10">
    <source>
        <dbReference type="ARBA" id="ARBA00023136"/>
    </source>
</evidence>
<dbReference type="EMBL" id="JANPWB010000012">
    <property type="protein sequence ID" value="KAJ1119586.1"/>
    <property type="molecule type" value="Genomic_DNA"/>
</dbReference>
<evidence type="ECO:0000256" key="5">
    <source>
        <dbReference type="ARBA" id="ARBA00022475"/>
    </source>
</evidence>
<evidence type="ECO:0000256" key="7">
    <source>
        <dbReference type="ARBA" id="ARBA00022729"/>
    </source>
</evidence>
<feature type="domain" description="Ig-like" evidence="14">
    <location>
        <begin position="6"/>
        <end position="110"/>
    </location>
</feature>
<dbReference type="InterPro" id="IPR003599">
    <property type="entry name" value="Ig_sub"/>
</dbReference>
<proteinExistence type="inferred from homology"/>
<dbReference type="Pfam" id="PF07686">
    <property type="entry name" value="V-set"/>
    <property type="match status" value="1"/>
</dbReference>